<feature type="domain" description="AMP-binding enzyme C-terminal" evidence="2">
    <location>
        <begin position="401"/>
        <end position="473"/>
    </location>
</feature>
<dbReference type="Pfam" id="PF00501">
    <property type="entry name" value="AMP-binding"/>
    <property type="match status" value="1"/>
</dbReference>
<dbReference type="Gene3D" id="3.40.50.12780">
    <property type="entry name" value="N-terminal domain of ligase-like"/>
    <property type="match status" value="1"/>
</dbReference>
<accession>A0ABV1YYN5</accession>
<evidence type="ECO:0000313" key="4">
    <source>
        <dbReference type="Proteomes" id="UP001433071"/>
    </source>
</evidence>
<protein>
    <submittedName>
        <fullName evidence="3">Acyl--CoA ligase</fullName>
    </submittedName>
</protein>
<keyword evidence="3" id="KW-0436">Ligase</keyword>
<dbReference type="Pfam" id="PF13193">
    <property type="entry name" value="AMP-binding_C"/>
    <property type="match status" value="1"/>
</dbReference>
<evidence type="ECO:0000259" key="1">
    <source>
        <dbReference type="Pfam" id="PF00501"/>
    </source>
</evidence>
<dbReference type="RefSeq" id="WP_352557793.1">
    <property type="nucleotide sequence ID" value="NZ_JAMYQB010000008.1"/>
</dbReference>
<dbReference type="PANTHER" id="PTHR24096">
    <property type="entry name" value="LONG-CHAIN-FATTY-ACID--COA LIGASE"/>
    <property type="match status" value="1"/>
</dbReference>
<dbReference type="InterPro" id="IPR000873">
    <property type="entry name" value="AMP-dep_synth/lig_dom"/>
</dbReference>
<dbReference type="InterPro" id="IPR045851">
    <property type="entry name" value="AMP-bd_C_sf"/>
</dbReference>
<dbReference type="SUPFAM" id="SSF56801">
    <property type="entry name" value="Acetyl-CoA synthetase-like"/>
    <property type="match status" value="1"/>
</dbReference>
<sequence>MGFGRDVLAAFAGHGDRVAMVSGRDQITYAQALIQIDHLAANFSALGIRPGDRVGLAMIGNIDVVLSILACWKLGATVSIADFRAPRSQRAQFARDFVLTLILESRSPPGDDVYPGVAFQDDWKHTSPAPYSGAPGDDSNPAFLMFSSGTTGDPKGYLQSHAALAGRVTGRRRGLTGTVMRLLTPMVMSYSATRHQVFSYLRHGGTVNFFPPLFTPSELIEGLLSFQASGTALPPPVITRLVREVGERSTRLLPDLAVLFSIGGPATVEDKLAAYRNLSPGYRINYASSLTGGITTLSGADVLAKPGTAGRPFADVRVEILDADGRVLGKGESGLIKAWTPTMVSAVVSAGNKPFVDPKVMGDGWGIPGDIGFVDDDGFLTIVDREADMIVRGGVNVAPQELEKLIRTHPKVRDVAVAGFPDATMGQEIAAFIVADQASVAEFEAFLRANISPDRRPRDVRLVSSLPYSDNGKLLRRRLVETLSPAAAKP</sequence>
<name>A0ABV1YYN5_9HYPH</name>
<dbReference type="GO" id="GO:0016874">
    <property type="term" value="F:ligase activity"/>
    <property type="evidence" value="ECO:0007669"/>
    <property type="project" value="UniProtKB-KW"/>
</dbReference>
<proteinExistence type="predicted"/>
<dbReference type="Proteomes" id="UP001433071">
    <property type="component" value="Unassembled WGS sequence"/>
</dbReference>
<evidence type="ECO:0000259" key="2">
    <source>
        <dbReference type="Pfam" id="PF13193"/>
    </source>
</evidence>
<dbReference type="EMBL" id="JAMYQB010000008">
    <property type="protein sequence ID" value="MER9404789.1"/>
    <property type="molecule type" value="Genomic_DNA"/>
</dbReference>
<dbReference type="InterPro" id="IPR042099">
    <property type="entry name" value="ANL_N_sf"/>
</dbReference>
<evidence type="ECO:0000313" key="3">
    <source>
        <dbReference type="EMBL" id="MER9404789.1"/>
    </source>
</evidence>
<dbReference type="Gene3D" id="3.30.300.30">
    <property type="match status" value="1"/>
</dbReference>
<dbReference type="PROSITE" id="PS00455">
    <property type="entry name" value="AMP_BINDING"/>
    <property type="match status" value="1"/>
</dbReference>
<dbReference type="InterPro" id="IPR025110">
    <property type="entry name" value="AMP-bd_C"/>
</dbReference>
<dbReference type="InterPro" id="IPR020845">
    <property type="entry name" value="AMP-binding_CS"/>
</dbReference>
<reference evidence="3 4" key="1">
    <citation type="journal article" date="2024" name="Proc. Natl. Acad. Sci. U.S.A.">
        <title>The evolutionary genomics of adaptation to stress in wild rhizobium bacteria.</title>
        <authorList>
            <person name="Kehlet-Delgado H."/>
            <person name="Montoya A.P."/>
            <person name="Jensen K.T."/>
            <person name="Wendlandt C.E."/>
            <person name="Dexheimer C."/>
            <person name="Roberts M."/>
            <person name="Torres Martinez L."/>
            <person name="Friesen M.L."/>
            <person name="Griffitts J.S."/>
            <person name="Porter S.S."/>
        </authorList>
    </citation>
    <scope>NUCLEOTIDE SEQUENCE [LARGE SCALE GENOMIC DNA]</scope>
    <source>
        <strain evidence="3 4">M0641</strain>
    </source>
</reference>
<keyword evidence="4" id="KW-1185">Reference proteome</keyword>
<organism evidence="3 4">
    <name type="scientific">Mesorhizobium caraganae</name>
    <dbReference type="NCBI Taxonomy" id="483206"/>
    <lineage>
        <taxon>Bacteria</taxon>
        <taxon>Pseudomonadati</taxon>
        <taxon>Pseudomonadota</taxon>
        <taxon>Alphaproteobacteria</taxon>
        <taxon>Hyphomicrobiales</taxon>
        <taxon>Phyllobacteriaceae</taxon>
        <taxon>Mesorhizobium</taxon>
    </lineage>
</organism>
<comment type="caution">
    <text evidence="3">The sequence shown here is derived from an EMBL/GenBank/DDBJ whole genome shotgun (WGS) entry which is preliminary data.</text>
</comment>
<feature type="domain" description="AMP-dependent synthetase/ligase" evidence="1">
    <location>
        <begin position="12"/>
        <end position="343"/>
    </location>
</feature>
<gene>
    <name evidence="3" type="ORF">NKI36_12080</name>
</gene>